<evidence type="ECO:0000256" key="2">
    <source>
        <dbReference type="ARBA" id="ARBA00022729"/>
    </source>
</evidence>
<keyword evidence="2 3" id="KW-0732">Signal</keyword>
<name>A0A1H9JXS7_9RHOB</name>
<keyword evidence="6" id="KW-1185">Reference proteome</keyword>
<reference evidence="5 6" key="1">
    <citation type="submission" date="2016-10" db="EMBL/GenBank/DDBJ databases">
        <authorList>
            <person name="de Groot N.N."/>
        </authorList>
    </citation>
    <scope>NUCLEOTIDE SEQUENCE [LARGE SCALE GENOMIC DNA]</scope>
    <source>
        <strain evidence="5 6">DSM 22007</strain>
    </source>
</reference>
<dbReference type="InterPro" id="IPR038352">
    <property type="entry name" value="Imelysin_sf"/>
</dbReference>
<dbReference type="STRING" id="657014.SAMN04488092_11669"/>
<dbReference type="AlphaFoldDB" id="A0A1H9JXS7"/>
<dbReference type="CDD" id="cd14659">
    <property type="entry name" value="Imelysin-like_IPPA"/>
    <property type="match status" value="1"/>
</dbReference>
<dbReference type="Proteomes" id="UP000198634">
    <property type="component" value="Unassembled WGS sequence"/>
</dbReference>
<dbReference type="Gene3D" id="1.20.1420.20">
    <property type="entry name" value="M75 peptidase, HXXE motif"/>
    <property type="match status" value="1"/>
</dbReference>
<dbReference type="InterPro" id="IPR018976">
    <property type="entry name" value="Imelysin-like"/>
</dbReference>
<dbReference type="EMBL" id="FOEP01000016">
    <property type="protein sequence ID" value="SEQ91325.1"/>
    <property type="molecule type" value="Genomic_DNA"/>
</dbReference>
<accession>A0A1H9JXS7</accession>
<organism evidence="5 6">
    <name type="scientific">Thalassovita taeanensis</name>
    <dbReference type="NCBI Taxonomy" id="657014"/>
    <lineage>
        <taxon>Bacteria</taxon>
        <taxon>Pseudomonadati</taxon>
        <taxon>Pseudomonadota</taxon>
        <taxon>Alphaproteobacteria</taxon>
        <taxon>Rhodobacterales</taxon>
        <taxon>Roseobacteraceae</taxon>
        <taxon>Thalassovita</taxon>
    </lineage>
</organism>
<dbReference type="Pfam" id="PF09375">
    <property type="entry name" value="Peptidase_M75"/>
    <property type="match status" value="1"/>
</dbReference>
<proteinExistence type="predicted"/>
<sequence length="336" mass="36849">MRRLILLFLLILPTSLPAQDHGDRIRDVVDHHILPGFEALADTTAALAQQAEADCTAADPLRQAYTTAFDAWMGVSHLRFGPTEVQDRAFALAFWPDPRGATPKSLGNLIRAEDQAVASPDSFATVSIAARGFYALEFLLYDPTFETMGTPTYRCALIRAISRDIAATSADILTDWRDHYAGLMLSPHPDSLYHAQDEVLRELFKAVTTGLQVTSENRLGRPLGTFDKPRPKRAELRRSGRSLHQVILSLTATRDMALRLAGPDTALNARLTATFDDTLAKATALDDPIFAGVSDPLLRFRIEILQQSIDHLREVLLSDLGPTLGVSAGFNAMDGD</sequence>
<gene>
    <name evidence="5" type="ORF">SAMN04488092_11669</name>
</gene>
<dbReference type="InterPro" id="IPR034984">
    <property type="entry name" value="Imelysin-like_IPPA"/>
</dbReference>
<dbReference type="RefSeq" id="WP_090271013.1">
    <property type="nucleotide sequence ID" value="NZ_FOEP01000016.1"/>
</dbReference>
<comment type="subcellular location">
    <subcellularLocation>
        <location evidence="1">Cell envelope</location>
    </subcellularLocation>
</comment>
<evidence type="ECO:0000313" key="6">
    <source>
        <dbReference type="Proteomes" id="UP000198634"/>
    </source>
</evidence>
<feature type="chain" id="PRO_5009300968" description="Imelysin-like domain-containing protein" evidence="3">
    <location>
        <begin position="19"/>
        <end position="336"/>
    </location>
</feature>
<protein>
    <recommendedName>
        <fullName evidence="4">Imelysin-like domain-containing protein</fullName>
    </recommendedName>
</protein>
<evidence type="ECO:0000256" key="3">
    <source>
        <dbReference type="SAM" id="SignalP"/>
    </source>
</evidence>
<evidence type="ECO:0000313" key="5">
    <source>
        <dbReference type="EMBL" id="SEQ91325.1"/>
    </source>
</evidence>
<dbReference type="GO" id="GO:0030313">
    <property type="term" value="C:cell envelope"/>
    <property type="evidence" value="ECO:0007669"/>
    <property type="project" value="UniProtKB-SubCell"/>
</dbReference>
<feature type="signal peptide" evidence="3">
    <location>
        <begin position="1"/>
        <end position="18"/>
    </location>
</feature>
<evidence type="ECO:0000256" key="1">
    <source>
        <dbReference type="ARBA" id="ARBA00004196"/>
    </source>
</evidence>
<feature type="domain" description="Imelysin-like" evidence="4">
    <location>
        <begin position="33"/>
        <end position="314"/>
    </location>
</feature>
<evidence type="ECO:0000259" key="4">
    <source>
        <dbReference type="Pfam" id="PF09375"/>
    </source>
</evidence>
<dbReference type="OrthoDB" id="5729110at2"/>